<name>A0A410MGK7_9BACI</name>
<sequence>MESILFVLTPFQYEKGNRECSCYQTIRFLYGDLLHVMGDPFYVENLGWYIGVYRNDDSPFYMSAHFIDDLYEKGVLYTKMDLTLAINFHQYKLDQSLDDKNKQHFISHKTKLDQFTALHPEYTIVEKR</sequence>
<dbReference type="OrthoDB" id="2867457at2"/>
<proteinExistence type="predicted"/>
<dbReference type="EMBL" id="CP026118">
    <property type="protein sequence ID" value="QAS53795.1"/>
    <property type="molecule type" value="Genomic_DNA"/>
</dbReference>
<dbReference type="Proteomes" id="UP000287756">
    <property type="component" value="Chromosome"/>
</dbReference>
<evidence type="ECO:0000313" key="2">
    <source>
        <dbReference type="Proteomes" id="UP000287756"/>
    </source>
</evidence>
<dbReference type="KEGG" id="hli:HLI_17060"/>
<protein>
    <submittedName>
        <fullName evidence="1">Uncharacterized protein</fullName>
    </submittedName>
</protein>
<dbReference type="AlphaFoldDB" id="A0A410MGK7"/>
<reference evidence="1 2" key="1">
    <citation type="submission" date="2018-01" db="EMBL/GenBank/DDBJ databases">
        <title>The whole genome sequencing and assembly of Halobacillus litoralis ERB031 strain.</title>
        <authorList>
            <person name="Lee S.-J."/>
            <person name="Park M.-K."/>
            <person name="Kim J.-Y."/>
            <person name="Lee Y.-J."/>
            <person name="Yi H."/>
            <person name="Bahn Y.-S."/>
            <person name="Kim J.F."/>
            <person name="Lee D.-W."/>
        </authorList>
    </citation>
    <scope>NUCLEOTIDE SEQUENCE [LARGE SCALE GENOMIC DNA]</scope>
    <source>
        <strain evidence="1 2">ERB 031</strain>
    </source>
</reference>
<dbReference type="RefSeq" id="WP_128526066.1">
    <property type="nucleotide sequence ID" value="NZ_CANLVY010000007.1"/>
</dbReference>
<gene>
    <name evidence="1" type="ORF">HLI_17060</name>
</gene>
<accession>A0A410MGK7</accession>
<organism evidence="1 2">
    <name type="scientific">Halobacillus litoralis</name>
    <dbReference type="NCBI Taxonomy" id="45668"/>
    <lineage>
        <taxon>Bacteria</taxon>
        <taxon>Bacillati</taxon>
        <taxon>Bacillota</taxon>
        <taxon>Bacilli</taxon>
        <taxon>Bacillales</taxon>
        <taxon>Bacillaceae</taxon>
        <taxon>Halobacillus</taxon>
    </lineage>
</organism>
<evidence type="ECO:0000313" key="1">
    <source>
        <dbReference type="EMBL" id="QAS53795.1"/>
    </source>
</evidence>